<reference evidence="3" key="2">
    <citation type="submission" date="2021-04" db="EMBL/GenBank/DDBJ databases">
        <authorList>
            <person name="Gilroy R."/>
        </authorList>
    </citation>
    <scope>NUCLEOTIDE SEQUENCE</scope>
    <source>
        <strain evidence="3">CHK188-16595</strain>
    </source>
</reference>
<keyword evidence="2" id="KW-1133">Transmembrane helix</keyword>
<dbReference type="PANTHER" id="PTHR11328">
    <property type="entry name" value="MAJOR FACILITATOR SUPERFAMILY DOMAIN-CONTAINING PROTEIN"/>
    <property type="match status" value="1"/>
</dbReference>
<dbReference type="GO" id="GO:0005886">
    <property type="term" value="C:plasma membrane"/>
    <property type="evidence" value="ECO:0007669"/>
    <property type="project" value="TreeGrafter"/>
</dbReference>
<dbReference type="EMBL" id="DWXN01000012">
    <property type="protein sequence ID" value="HJB75420.1"/>
    <property type="molecule type" value="Genomic_DNA"/>
</dbReference>
<feature type="transmembrane region" description="Helical" evidence="2">
    <location>
        <begin position="319"/>
        <end position="343"/>
    </location>
</feature>
<feature type="compositionally biased region" description="Basic and acidic residues" evidence="1">
    <location>
        <begin position="515"/>
        <end position="524"/>
    </location>
</feature>
<dbReference type="GO" id="GO:0008643">
    <property type="term" value="P:carbohydrate transport"/>
    <property type="evidence" value="ECO:0007669"/>
    <property type="project" value="InterPro"/>
</dbReference>
<dbReference type="Pfam" id="PF13347">
    <property type="entry name" value="MFS_2"/>
    <property type="match status" value="2"/>
</dbReference>
<dbReference type="AlphaFoldDB" id="A0A9D2SAE6"/>
<comment type="caution">
    <text evidence="3">The sequence shown here is derived from an EMBL/GenBank/DDBJ whole genome shotgun (WGS) entry which is preliminary data.</text>
</comment>
<gene>
    <name evidence="3" type="ORF">IAA37_07105</name>
</gene>
<reference evidence="3" key="1">
    <citation type="journal article" date="2021" name="PeerJ">
        <title>Extensive microbial diversity within the chicken gut microbiome revealed by metagenomics and culture.</title>
        <authorList>
            <person name="Gilroy R."/>
            <person name="Ravi A."/>
            <person name="Getino M."/>
            <person name="Pursley I."/>
            <person name="Horton D.L."/>
            <person name="Alikhan N.F."/>
            <person name="Baker D."/>
            <person name="Gharbi K."/>
            <person name="Hall N."/>
            <person name="Watson M."/>
            <person name="Adriaenssens E.M."/>
            <person name="Foster-Nyarko E."/>
            <person name="Jarju S."/>
            <person name="Secka A."/>
            <person name="Antonio M."/>
            <person name="Oren A."/>
            <person name="Chaudhuri R.R."/>
            <person name="La Ragione R."/>
            <person name="Hildebrand F."/>
            <person name="Pallen M.J."/>
        </authorList>
    </citation>
    <scope>NUCLEOTIDE SEQUENCE</scope>
    <source>
        <strain evidence="3">CHK188-16595</strain>
    </source>
</reference>
<evidence type="ECO:0000313" key="3">
    <source>
        <dbReference type="EMBL" id="HJB75420.1"/>
    </source>
</evidence>
<keyword evidence="2" id="KW-0812">Transmembrane</keyword>
<feature type="transmembrane region" description="Helical" evidence="2">
    <location>
        <begin position="292"/>
        <end position="312"/>
    </location>
</feature>
<keyword evidence="2" id="KW-0472">Membrane</keyword>
<feature type="transmembrane region" description="Helical" evidence="2">
    <location>
        <begin position="184"/>
        <end position="206"/>
    </location>
</feature>
<feature type="transmembrane region" description="Helical" evidence="2">
    <location>
        <begin position="232"/>
        <end position="255"/>
    </location>
</feature>
<dbReference type="Gene3D" id="1.20.1250.20">
    <property type="entry name" value="MFS general substrate transporter like domains"/>
    <property type="match status" value="1"/>
</dbReference>
<feature type="transmembrane region" description="Helical" evidence="2">
    <location>
        <begin position="149"/>
        <end position="172"/>
    </location>
</feature>
<dbReference type="SUPFAM" id="SSF103473">
    <property type="entry name" value="MFS general substrate transporter"/>
    <property type="match status" value="1"/>
</dbReference>
<feature type="transmembrane region" description="Helical" evidence="2">
    <location>
        <begin position="42"/>
        <end position="63"/>
    </location>
</feature>
<dbReference type="GO" id="GO:0015293">
    <property type="term" value="F:symporter activity"/>
    <property type="evidence" value="ECO:0007669"/>
    <property type="project" value="InterPro"/>
</dbReference>
<feature type="region of interest" description="Disordered" evidence="1">
    <location>
        <begin position="499"/>
        <end position="524"/>
    </location>
</feature>
<proteinExistence type="predicted"/>
<feature type="transmembrane region" description="Helical" evidence="2">
    <location>
        <begin position="456"/>
        <end position="475"/>
    </location>
</feature>
<evidence type="ECO:0000256" key="2">
    <source>
        <dbReference type="SAM" id="Phobius"/>
    </source>
</evidence>
<feature type="transmembrane region" description="Helical" evidence="2">
    <location>
        <begin position="84"/>
        <end position="105"/>
    </location>
</feature>
<dbReference type="InterPro" id="IPR039672">
    <property type="entry name" value="MFS_2"/>
</dbReference>
<evidence type="ECO:0000256" key="1">
    <source>
        <dbReference type="SAM" id="MobiDB-lite"/>
    </source>
</evidence>
<dbReference type="PANTHER" id="PTHR11328:SF24">
    <property type="entry name" value="MAJOR FACILITATOR SUPERFAMILY (MFS) PROFILE DOMAIN-CONTAINING PROTEIN"/>
    <property type="match status" value="1"/>
</dbReference>
<name>A0A9D2SAE6_9FIRM</name>
<feature type="transmembrane region" description="Helical" evidence="2">
    <location>
        <begin position="111"/>
        <end position="128"/>
    </location>
</feature>
<feature type="transmembrane region" description="Helical" evidence="2">
    <location>
        <begin position="355"/>
        <end position="380"/>
    </location>
</feature>
<dbReference type="InterPro" id="IPR036259">
    <property type="entry name" value="MFS_trans_sf"/>
</dbReference>
<feature type="transmembrane region" description="Helical" evidence="2">
    <location>
        <begin position="12"/>
        <end position="30"/>
    </location>
</feature>
<accession>A0A9D2SAE6</accession>
<protein>
    <submittedName>
        <fullName evidence="3">MFS transporter</fullName>
    </submittedName>
</protein>
<feature type="transmembrane region" description="Helical" evidence="2">
    <location>
        <begin position="401"/>
        <end position="423"/>
    </location>
</feature>
<sequence>MKSLFKKKSTREILAFSLLPFGISTIYSIVGTALNMYFTDVLGLSLSMTGIMLAVTKVWDAVNDPLMGMLVDKTNTRWGKCRPYVFWMSGPMILVTALLFAPVDFGQTGNFIYAIIAYILYYTIYTALDIPNKGLAPLVFPEDKLRVKALSWSNILGSLGSVLPSLLFFTVAGLWGRENQKQGYFFSALIFATLGAVPMFFSAFGFKEKIKIPPKKEKYIDGLKIVFKDKKYIVLTIAMFFSSIVNIGSMFLPYFAKWNCIGVLPIDQLCDWINQTFGISLQLTSEGLLTPLLQIGSGISYMLSMALIPLFLKKMDKKTLWIGTSIIGIAADIICFIVGIWIVPYNTFAGAVVYMILRFFTNFPVGIMTVLTTAMFSDVVEDLEMRTGKRLEGTVFSFQSLISQISVAIFNALILNVVVAFGYNVDKMNALTNNLTQPLIQSPTQSFVSGGVDYTLLLNVIFFLLTAFGAIGLLLQTIPMFFYKFDEKAQAGKLKAFREEKERRENEELNALAAENEKSAGDAK</sequence>
<dbReference type="Proteomes" id="UP000823877">
    <property type="component" value="Unassembled WGS sequence"/>
</dbReference>
<evidence type="ECO:0000313" key="4">
    <source>
        <dbReference type="Proteomes" id="UP000823877"/>
    </source>
</evidence>
<organism evidence="3 4">
    <name type="scientific">Candidatus Eubacterium faecale</name>
    <dbReference type="NCBI Taxonomy" id="2838568"/>
    <lineage>
        <taxon>Bacteria</taxon>
        <taxon>Bacillati</taxon>
        <taxon>Bacillota</taxon>
        <taxon>Clostridia</taxon>
        <taxon>Eubacteriales</taxon>
        <taxon>Eubacteriaceae</taxon>
        <taxon>Eubacterium</taxon>
    </lineage>
</organism>